<dbReference type="GO" id="GO:0004673">
    <property type="term" value="F:protein histidine kinase activity"/>
    <property type="evidence" value="ECO:0007669"/>
    <property type="project" value="UniProtKB-EC"/>
</dbReference>
<keyword evidence="11" id="KW-1185">Reference proteome</keyword>
<dbReference type="InterPro" id="IPR011495">
    <property type="entry name" value="Sig_transdc_His_kin_sub2_dim/P"/>
</dbReference>
<evidence type="ECO:0000256" key="2">
    <source>
        <dbReference type="ARBA" id="ARBA00012438"/>
    </source>
</evidence>
<dbReference type="PANTHER" id="PTHR41523:SF8">
    <property type="entry name" value="ETHYLENE RESPONSE SENSOR PROTEIN"/>
    <property type="match status" value="1"/>
</dbReference>
<protein>
    <recommendedName>
        <fullName evidence="2">histidine kinase</fullName>
        <ecNumber evidence="2">2.7.13.3</ecNumber>
    </recommendedName>
</protein>
<accession>A0A1I1R4A6</accession>
<feature type="coiled-coil region" evidence="8">
    <location>
        <begin position="338"/>
        <end position="365"/>
    </location>
</feature>
<keyword evidence="7" id="KW-0067">ATP-binding</keyword>
<evidence type="ECO:0000259" key="9">
    <source>
        <dbReference type="Pfam" id="PF07568"/>
    </source>
</evidence>
<evidence type="ECO:0000313" key="11">
    <source>
        <dbReference type="Proteomes" id="UP000198728"/>
    </source>
</evidence>
<evidence type="ECO:0000256" key="5">
    <source>
        <dbReference type="ARBA" id="ARBA00022741"/>
    </source>
</evidence>
<evidence type="ECO:0000256" key="6">
    <source>
        <dbReference type="ARBA" id="ARBA00022777"/>
    </source>
</evidence>
<evidence type="ECO:0000256" key="4">
    <source>
        <dbReference type="ARBA" id="ARBA00022679"/>
    </source>
</evidence>
<evidence type="ECO:0000313" key="10">
    <source>
        <dbReference type="EMBL" id="SFD29037.1"/>
    </source>
</evidence>
<dbReference type="EMBL" id="FOLG01000027">
    <property type="protein sequence ID" value="SFD29037.1"/>
    <property type="molecule type" value="Genomic_DNA"/>
</dbReference>
<dbReference type="Gene3D" id="3.30.450.20">
    <property type="entry name" value="PAS domain"/>
    <property type="match status" value="1"/>
</dbReference>
<dbReference type="OrthoDB" id="9767435at2"/>
<name>A0A1I1R4A6_9RHOB</name>
<dbReference type="EC" id="2.7.13.3" evidence="2"/>
<evidence type="ECO:0000256" key="7">
    <source>
        <dbReference type="ARBA" id="ARBA00022840"/>
    </source>
</evidence>
<comment type="catalytic activity">
    <reaction evidence="1">
        <text>ATP + protein L-histidine = ADP + protein N-phospho-L-histidine.</text>
        <dbReference type="EC" id="2.7.13.3"/>
    </reaction>
</comment>
<dbReference type="RefSeq" id="WP_093362991.1">
    <property type="nucleotide sequence ID" value="NZ_FOLG01000027.1"/>
</dbReference>
<dbReference type="GO" id="GO:0005524">
    <property type="term" value="F:ATP binding"/>
    <property type="evidence" value="ECO:0007669"/>
    <property type="project" value="UniProtKB-KW"/>
</dbReference>
<keyword evidence="3" id="KW-0597">Phosphoprotein</keyword>
<evidence type="ECO:0000256" key="8">
    <source>
        <dbReference type="SAM" id="Coils"/>
    </source>
</evidence>
<dbReference type="Proteomes" id="UP000198728">
    <property type="component" value="Unassembled WGS sequence"/>
</dbReference>
<keyword evidence="5" id="KW-0547">Nucleotide-binding</keyword>
<sequence length="578" mass="62176">MKPPVPHRGRRLGVRVACVLALATLPLALLATVNAATYMAEQRSLSENALLKEIVGATASEKMMLREASGVVGTLAVAARAVLDDAEGCSKLLNATLLARPYLSFAALVPQSGQIRCSTAETEIDIAQDSMFADLISYQEPQNRLVAPSPSGAAPTLALTAPVVDAAGAYSGLVAIYVPLAELLPQRDTDQLALFSAAGEIFGGGDGGTHTFDVLPETNALIGMTERAPTSYTATDEKGIQRIYAVAPLVAGELYAIGLRQGAAMGLWGWVSPVTTPAIVWLSTLALAFLALDRFFIRKVGHLAGTVRGLAEDPRAARDIGLDLNDSTWEFREIGSALQILQQALRDNEAELQEAEHQRDVLLREVHHRVRNNLQLIASIMNMQIRRVESGSLRDILVRIQARILNLAAIHRELLQTPGIATVHADELFGKVIPAFQLRLKDQGHGHEISTQLDPVRMSPEQAVPLALLAAEALNDGSQYAAEDEDGVRRIDFTFVHVGEELARLEVSYLLSDRLPGAATMGTGGGSPLIRSFASQLGCQLDEERTDGRYRLRIDVPLVEVGEAPMADDIAPVQVDPT</sequence>
<feature type="domain" description="Signal transduction histidine kinase subgroup 2 dimerisation and phosphoacceptor" evidence="9">
    <location>
        <begin position="365"/>
        <end position="433"/>
    </location>
</feature>
<dbReference type="STRING" id="441112.SAMN04488094_12717"/>
<keyword evidence="8" id="KW-0175">Coiled coil</keyword>
<dbReference type="Pfam" id="PF07568">
    <property type="entry name" value="HisKA_2"/>
    <property type="match status" value="1"/>
</dbReference>
<organism evidence="10 11">
    <name type="scientific">Tropicimonas isoalkanivorans</name>
    <dbReference type="NCBI Taxonomy" id="441112"/>
    <lineage>
        <taxon>Bacteria</taxon>
        <taxon>Pseudomonadati</taxon>
        <taxon>Pseudomonadota</taxon>
        <taxon>Alphaproteobacteria</taxon>
        <taxon>Rhodobacterales</taxon>
        <taxon>Roseobacteraceae</taxon>
        <taxon>Tropicimonas</taxon>
    </lineage>
</organism>
<reference evidence="10 11" key="1">
    <citation type="submission" date="2016-10" db="EMBL/GenBank/DDBJ databases">
        <authorList>
            <person name="de Groot N.N."/>
        </authorList>
    </citation>
    <scope>NUCLEOTIDE SEQUENCE [LARGE SCALE GENOMIC DNA]</scope>
    <source>
        <strain evidence="10 11">DSM 19548</strain>
    </source>
</reference>
<dbReference type="PANTHER" id="PTHR41523">
    <property type="entry name" value="TWO-COMPONENT SYSTEM SENSOR PROTEIN"/>
    <property type="match status" value="1"/>
</dbReference>
<proteinExistence type="predicted"/>
<keyword evidence="6 10" id="KW-0418">Kinase</keyword>
<evidence type="ECO:0000256" key="3">
    <source>
        <dbReference type="ARBA" id="ARBA00022553"/>
    </source>
</evidence>
<keyword evidence="4" id="KW-0808">Transferase</keyword>
<gene>
    <name evidence="10" type="ORF">SAMN04488094_12717</name>
</gene>
<evidence type="ECO:0000256" key="1">
    <source>
        <dbReference type="ARBA" id="ARBA00000085"/>
    </source>
</evidence>
<dbReference type="AlphaFoldDB" id="A0A1I1R4A6"/>